<proteinExistence type="predicted"/>
<reference evidence="1" key="1">
    <citation type="submission" date="2021-06" db="EMBL/GenBank/DDBJ databases">
        <authorList>
            <person name="Hodson N. C."/>
            <person name="Mongue J. A."/>
            <person name="Jaron S. K."/>
        </authorList>
    </citation>
    <scope>NUCLEOTIDE SEQUENCE</scope>
</reference>
<evidence type="ECO:0000313" key="2">
    <source>
        <dbReference type="Proteomes" id="UP000708208"/>
    </source>
</evidence>
<evidence type="ECO:0000313" key="1">
    <source>
        <dbReference type="EMBL" id="CAG7823606.1"/>
    </source>
</evidence>
<feature type="non-terminal residue" evidence="1">
    <location>
        <position position="109"/>
    </location>
</feature>
<accession>A0A8J2KY09</accession>
<sequence>VHSNLHVKKRKTPIIRLQSDPETDVPENRTRTWSKQIRRVEVVEDHESDIEESSEDSGTSQVPLNLPESGLFMNLLLNHCLEVPVNIFQSLQCWLLQLKMVFGNRRCYC</sequence>
<keyword evidence="2" id="KW-1185">Reference proteome</keyword>
<dbReference type="EMBL" id="CAJVCH010530060">
    <property type="protein sequence ID" value="CAG7823606.1"/>
    <property type="molecule type" value="Genomic_DNA"/>
</dbReference>
<organism evidence="1 2">
    <name type="scientific">Allacma fusca</name>
    <dbReference type="NCBI Taxonomy" id="39272"/>
    <lineage>
        <taxon>Eukaryota</taxon>
        <taxon>Metazoa</taxon>
        <taxon>Ecdysozoa</taxon>
        <taxon>Arthropoda</taxon>
        <taxon>Hexapoda</taxon>
        <taxon>Collembola</taxon>
        <taxon>Symphypleona</taxon>
        <taxon>Sminthuridae</taxon>
        <taxon>Allacma</taxon>
    </lineage>
</organism>
<name>A0A8J2KY09_9HEXA</name>
<protein>
    <submittedName>
        <fullName evidence="1">Uncharacterized protein</fullName>
    </submittedName>
</protein>
<gene>
    <name evidence="1" type="ORF">AFUS01_LOCUS33812</name>
</gene>
<dbReference type="Proteomes" id="UP000708208">
    <property type="component" value="Unassembled WGS sequence"/>
</dbReference>
<comment type="caution">
    <text evidence="1">The sequence shown here is derived from an EMBL/GenBank/DDBJ whole genome shotgun (WGS) entry which is preliminary data.</text>
</comment>
<dbReference type="AlphaFoldDB" id="A0A8J2KY09"/>